<name>A0ACC3BGD0_9EURO</name>
<keyword evidence="2" id="KW-1185">Reference proteome</keyword>
<evidence type="ECO:0000313" key="1">
    <source>
        <dbReference type="EMBL" id="KAK1149592.1"/>
    </source>
</evidence>
<organism evidence="1 2">
    <name type="scientific">Aspergillus melleus</name>
    <dbReference type="NCBI Taxonomy" id="138277"/>
    <lineage>
        <taxon>Eukaryota</taxon>
        <taxon>Fungi</taxon>
        <taxon>Dikarya</taxon>
        <taxon>Ascomycota</taxon>
        <taxon>Pezizomycotina</taxon>
        <taxon>Eurotiomycetes</taxon>
        <taxon>Eurotiomycetidae</taxon>
        <taxon>Eurotiales</taxon>
        <taxon>Aspergillaceae</taxon>
        <taxon>Aspergillus</taxon>
        <taxon>Aspergillus subgen. Circumdati</taxon>
    </lineage>
</organism>
<sequence>MPSPEPSTPQNKTSVQTPSAPRQPSPKKPGLYLSTDRTGNEGYQDRRQRLERLQESIHLDASQLREIIKHIYKYDHACQAVNWRADILYKYVPRTFETAEVTEDVAYKALQEAIDLSLVRICRPSFANPSPSVSLFAVGLKCGGNPQYTVFDVIWDGFTPQIPSELEGLPTLTFHEERRKVFWYPRRD</sequence>
<accession>A0ACC3BGD0</accession>
<reference evidence="1 2" key="1">
    <citation type="journal article" date="2023" name="ACS Omega">
        <title>Identification of the Neoaspergillic Acid Biosynthesis Gene Cluster by Establishing an In Vitro CRISPR-Ribonucleoprotein Genetic System in Aspergillus melleus.</title>
        <authorList>
            <person name="Yuan B."/>
            <person name="Grau M.F."/>
            <person name="Murata R.M."/>
            <person name="Torok T."/>
            <person name="Venkateswaran K."/>
            <person name="Stajich J.E."/>
            <person name="Wang C.C.C."/>
        </authorList>
    </citation>
    <scope>NUCLEOTIDE SEQUENCE [LARGE SCALE GENOMIC DNA]</scope>
    <source>
        <strain evidence="1 2">IMV 1140</strain>
    </source>
</reference>
<dbReference type="EMBL" id="JAOPJF010000003">
    <property type="protein sequence ID" value="KAK1149592.1"/>
    <property type="molecule type" value="Genomic_DNA"/>
</dbReference>
<comment type="caution">
    <text evidence="1">The sequence shown here is derived from an EMBL/GenBank/DDBJ whole genome shotgun (WGS) entry which is preliminary data.</text>
</comment>
<gene>
    <name evidence="1" type="ORF">N8T08_005141</name>
</gene>
<dbReference type="Proteomes" id="UP001177260">
    <property type="component" value="Unassembled WGS sequence"/>
</dbReference>
<protein>
    <submittedName>
        <fullName evidence="1">Uncharacterized protein</fullName>
    </submittedName>
</protein>
<proteinExistence type="predicted"/>
<evidence type="ECO:0000313" key="2">
    <source>
        <dbReference type="Proteomes" id="UP001177260"/>
    </source>
</evidence>